<dbReference type="SUPFAM" id="SSF102400">
    <property type="entry name" value="DNA polymerase III chi subunit"/>
    <property type="match status" value="1"/>
</dbReference>
<dbReference type="PANTHER" id="PTHR38767:SF1">
    <property type="entry name" value="DNA POLYMERASE III SUBUNIT CHI"/>
    <property type="match status" value="1"/>
</dbReference>
<proteinExistence type="predicted"/>
<keyword evidence="2" id="KW-1185">Reference proteome</keyword>
<dbReference type="Proteomes" id="UP000184074">
    <property type="component" value="Unassembled WGS sequence"/>
</dbReference>
<dbReference type="STRING" id="1508389.SAMN05444003_0536"/>
<gene>
    <name evidence="1" type="ORF">SAMN05444003_0536</name>
</gene>
<dbReference type="GO" id="GO:0006260">
    <property type="term" value="P:DNA replication"/>
    <property type="evidence" value="ECO:0007669"/>
    <property type="project" value="InterPro"/>
</dbReference>
<evidence type="ECO:0000313" key="1">
    <source>
        <dbReference type="EMBL" id="SHG69828.1"/>
    </source>
</evidence>
<evidence type="ECO:0000313" key="2">
    <source>
        <dbReference type="Proteomes" id="UP000184074"/>
    </source>
</evidence>
<dbReference type="Gene3D" id="3.40.50.10110">
    <property type="entry name" value="DNA polymerase III subunit chi"/>
    <property type="match status" value="1"/>
</dbReference>
<dbReference type="GO" id="GO:0032298">
    <property type="term" value="P:positive regulation of DNA-templated DNA replication initiation"/>
    <property type="evidence" value="ECO:0007669"/>
    <property type="project" value="TreeGrafter"/>
</dbReference>
<dbReference type="GO" id="GO:0003887">
    <property type="term" value="F:DNA-directed DNA polymerase activity"/>
    <property type="evidence" value="ECO:0007669"/>
    <property type="project" value="InterPro"/>
</dbReference>
<dbReference type="PANTHER" id="PTHR38767">
    <property type="entry name" value="DNA POLYMERASE III SUBUNIT CHI"/>
    <property type="match status" value="1"/>
</dbReference>
<dbReference type="RefSeq" id="WP_072899072.1">
    <property type="nucleotide sequence ID" value="NZ_FQXB01000001.1"/>
</dbReference>
<dbReference type="InterPro" id="IPR036768">
    <property type="entry name" value="PolIII_chi_sf"/>
</dbReference>
<name>A0A1M5LXR9_9RHOB</name>
<reference evidence="1 2" key="1">
    <citation type="submission" date="2016-11" db="EMBL/GenBank/DDBJ databases">
        <authorList>
            <person name="Jaros S."/>
            <person name="Januszkiewicz K."/>
            <person name="Wedrychowicz H."/>
        </authorList>
    </citation>
    <scope>NUCLEOTIDE SEQUENCE [LARGE SCALE GENOMIC DNA]</scope>
    <source>
        <strain evidence="1 2">DSM 28715</strain>
    </source>
</reference>
<dbReference type="Pfam" id="PF04364">
    <property type="entry name" value="DNA_pol3_chi"/>
    <property type="match status" value="1"/>
</dbReference>
<dbReference type="NCBIfam" id="NF004347">
    <property type="entry name" value="PRK05728.1-4"/>
    <property type="match status" value="1"/>
</dbReference>
<accession>A0A1M5LXR9</accession>
<protein>
    <submittedName>
        <fullName evidence="1">DNA polymerase III, chi subunit</fullName>
    </submittedName>
</protein>
<sequence length="153" mass="16309">MGAVYFYHLTDTPLEATLPMLLSKARGAGWRILVRGDDQALLERLDQTLWNGPVDDFLPHGLAGGPHDGEQPILLASGLAADGFECVMSVGGSTITASEVGLSERCCVLFDGHDEAALNVARGQWKMLTDAGCAAQYWAQDNGSWTKKAESGS</sequence>
<dbReference type="AlphaFoldDB" id="A0A1M5LXR9"/>
<dbReference type="GO" id="GO:0003677">
    <property type="term" value="F:DNA binding"/>
    <property type="evidence" value="ECO:0007669"/>
    <property type="project" value="InterPro"/>
</dbReference>
<dbReference type="InterPro" id="IPR007459">
    <property type="entry name" value="DNA_pol3_chi"/>
</dbReference>
<organism evidence="1 2">
    <name type="scientific">Cognatiyoonia sediminum</name>
    <dbReference type="NCBI Taxonomy" id="1508389"/>
    <lineage>
        <taxon>Bacteria</taxon>
        <taxon>Pseudomonadati</taxon>
        <taxon>Pseudomonadota</taxon>
        <taxon>Alphaproteobacteria</taxon>
        <taxon>Rhodobacterales</taxon>
        <taxon>Paracoccaceae</taxon>
        <taxon>Cognatiyoonia</taxon>
    </lineage>
</organism>
<dbReference type="EMBL" id="FQXB01000001">
    <property type="protein sequence ID" value="SHG69828.1"/>
    <property type="molecule type" value="Genomic_DNA"/>
</dbReference>
<dbReference type="OrthoDB" id="9795973at2"/>